<evidence type="ECO:0000256" key="2">
    <source>
        <dbReference type="ARBA" id="ARBA00022723"/>
    </source>
</evidence>
<comment type="catalytic activity">
    <reaction evidence="7">
        <text>Xaa-L-Pro dipeptide + H2O = an L-alpha-amino acid + L-proline</text>
        <dbReference type="Rhea" id="RHEA:76407"/>
        <dbReference type="ChEBI" id="CHEBI:15377"/>
        <dbReference type="ChEBI" id="CHEBI:59869"/>
        <dbReference type="ChEBI" id="CHEBI:60039"/>
        <dbReference type="ChEBI" id="CHEBI:195196"/>
        <dbReference type="EC" id="3.4.13.9"/>
    </reaction>
</comment>
<dbReference type="GO" id="GO:0005829">
    <property type="term" value="C:cytosol"/>
    <property type="evidence" value="ECO:0007669"/>
    <property type="project" value="TreeGrafter"/>
</dbReference>
<feature type="domain" description="Xaa-Pro dipeptidase N-terminal" evidence="9">
    <location>
        <begin position="4"/>
        <end position="152"/>
    </location>
</feature>
<dbReference type="AlphaFoldDB" id="A0A1T0AVD9"/>
<organism evidence="10 11">
    <name type="scientific">Haemophilus paracuniculus</name>
    <dbReference type="NCBI Taxonomy" id="734"/>
    <lineage>
        <taxon>Bacteria</taxon>
        <taxon>Pseudomonadati</taxon>
        <taxon>Pseudomonadota</taxon>
        <taxon>Gammaproteobacteria</taxon>
        <taxon>Pasteurellales</taxon>
        <taxon>Pasteurellaceae</taxon>
        <taxon>Haemophilus</taxon>
    </lineage>
</organism>
<evidence type="ECO:0000256" key="4">
    <source>
        <dbReference type="ARBA" id="ARBA00022997"/>
    </source>
</evidence>
<dbReference type="PANTHER" id="PTHR43226">
    <property type="entry name" value="XAA-PRO AMINOPEPTIDASE 3"/>
    <property type="match status" value="1"/>
</dbReference>
<dbReference type="GO" id="GO:0008235">
    <property type="term" value="F:metalloexopeptidase activity"/>
    <property type="evidence" value="ECO:0007669"/>
    <property type="project" value="UniProtKB-UniRule"/>
</dbReference>
<dbReference type="OrthoDB" id="9806388at2"/>
<dbReference type="Gene3D" id="3.90.230.10">
    <property type="entry name" value="Creatinase/methionine aminopeptidase superfamily"/>
    <property type="match status" value="1"/>
</dbReference>
<feature type="binding site" evidence="7">
    <location>
        <position position="333"/>
    </location>
    <ligand>
        <name>Mn(2+)</name>
        <dbReference type="ChEBI" id="CHEBI:29035"/>
        <label>1</label>
    </ligand>
</feature>
<keyword evidence="2 7" id="KW-0479">Metal-binding</keyword>
<dbReference type="STRING" id="734.B0187_00220"/>
<evidence type="ECO:0000256" key="1">
    <source>
        <dbReference type="ARBA" id="ARBA00022670"/>
    </source>
</evidence>
<accession>A0A1T0AVD9</accession>
<evidence type="ECO:0000256" key="6">
    <source>
        <dbReference type="ARBA" id="ARBA00023211"/>
    </source>
</evidence>
<proteinExistence type="inferred from homology"/>
<keyword evidence="5 7" id="KW-0482">Metalloprotease</keyword>
<evidence type="ECO:0000256" key="7">
    <source>
        <dbReference type="HAMAP-Rule" id="MF_01279"/>
    </source>
</evidence>
<dbReference type="EC" id="3.4.13.9" evidence="7"/>
<evidence type="ECO:0000313" key="10">
    <source>
        <dbReference type="EMBL" id="OOS00761.1"/>
    </source>
</evidence>
<dbReference type="Pfam" id="PF00557">
    <property type="entry name" value="Peptidase_M24"/>
    <property type="match status" value="1"/>
</dbReference>
<evidence type="ECO:0000259" key="8">
    <source>
        <dbReference type="Pfam" id="PF00557"/>
    </source>
</evidence>
<dbReference type="EMBL" id="MUYA01000001">
    <property type="protein sequence ID" value="OOS00761.1"/>
    <property type="molecule type" value="Genomic_DNA"/>
</dbReference>
<dbReference type="SUPFAM" id="SSF55920">
    <property type="entry name" value="Creatinase/aminopeptidase"/>
    <property type="match status" value="1"/>
</dbReference>
<dbReference type="InterPro" id="IPR036005">
    <property type="entry name" value="Creatinase/aminopeptidase-like"/>
</dbReference>
<dbReference type="PROSITE" id="PS00491">
    <property type="entry name" value="PROLINE_PEPTIDASE"/>
    <property type="match status" value="1"/>
</dbReference>
<dbReference type="InterPro" id="IPR000994">
    <property type="entry name" value="Pept_M24"/>
</dbReference>
<keyword evidence="11" id="KW-1185">Reference proteome</keyword>
<feature type="binding site" evidence="7">
    <location>
        <position position="241"/>
    </location>
    <ligand>
        <name>Mn(2+)</name>
        <dbReference type="ChEBI" id="CHEBI:29035"/>
        <label>2</label>
    </ligand>
</feature>
<dbReference type="GO" id="GO:0016795">
    <property type="term" value="F:phosphoric triester hydrolase activity"/>
    <property type="evidence" value="ECO:0007669"/>
    <property type="project" value="InterPro"/>
</dbReference>
<dbReference type="RefSeq" id="WP_078235621.1">
    <property type="nucleotide sequence ID" value="NZ_MUYA01000001.1"/>
</dbReference>
<dbReference type="GO" id="GO:0006508">
    <property type="term" value="P:proteolysis"/>
    <property type="evidence" value="ECO:0007669"/>
    <property type="project" value="UniProtKB-KW"/>
</dbReference>
<keyword evidence="3 7" id="KW-0378">Hydrolase</keyword>
<dbReference type="InterPro" id="IPR022846">
    <property type="entry name" value="X_Pro_dipept"/>
</dbReference>
<comment type="cofactor">
    <cofactor evidence="7">
        <name>Mn(2+)</name>
        <dbReference type="ChEBI" id="CHEBI:29035"/>
    </cofactor>
    <text evidence="7">Binds 2 manganese ions per subunit.</text>
</comment>
<dbReference type="Gene3D" id="3.40.350.10">
    <property type="entry name" value="Creatinase/prolidase N-terminal domain"/>
    <property type="match status" value="1"/>
</dbReference>
<keyword evidence="4 7" id="KW-0224">Dipeptidase</keyword>
<gene>
    <name evidence="7" type="primary">pepQ</name>
    <name evidence="10" type="ORF">B0187_00220</name>
</gene>
<sequence length="444" mass="50648">MQALFSQHLANIQATVRSALEQARLDGLWIYAGAAKYHFLDDQTSPFKINPHFNYVFPDPKAEHCWLFLDGQNPPQIYYFAPQDYWHCVPKPPVEAFFASEFEWQIVRQQSEIAQFIRNPQHCAFIGEDEKLAESLGFCHINPQKVLNVLHFARSIKSEFEISAIFEAQRTALIGHQVAKQAFFDGKSEFDINLAYLHATQQSDNNVPYGNIVAINDHGAILHYTQLDLTPPAERHSFLLDAGTSHLGYASDLTRTYAFDPNSEFAELVAKMEQLKLDCIANLQVGINYLSYHTQMHQAIAQLLHDFDFVRLSPEQIFEEGISRAFFPHGLGHSLGLQVHDVAGLQQNARGTRKSPPEIYPSLRCTRDLQAGMVLTIEPGIYFIEMLQNPWKISPLARHFNWQKLDFFKRFGGIRTEDNVVIREFGAENLTAKASQKAEQILQK</sequence>
<feature type="binding site" evidence="7">
    <location>
        <position position="417"/>
    </location>
    <ligand>
        <name>Mn(2+)</name>
        <dbReference type="ChEBI" id="CHEBI:29035"/>
        <label>1</label>
    </ligand>
</feature>
<evidence type="ECO:0000256" key="3">
    <source>
        <dbReference type="ARBA" id="ARBA00022801"/>
    </source>
</evidence>
<comment type="function">
    <text evidence="7">Splits dipeptides with a prolyl residue in the C-terminal position.</text>
</comment>
<comment type="similarity">
    <text evidence="7">Belongs to the peptidase M24B family. Bacterial-type prolidase subfamily.</text>
</comment>
<dbReference type="GO" id="GO:0102009">
    <property type="term" value="F:proline dipeptidase activity"/>
    <property type="evidence" value="ECO:0007669"/>
    <property type="project" value="UniProtKB-EC"/>
</dbReference>
<evidence type="ECO:0000256" key="5">
    <source>
        <dbReference type="ARBA" id="ARBA00023049"/>
    </source>
</evidence>
<comment type="caution">
    <text evidence="10">The sequence shown here is derived from an EMBL/GenBank/DDBJ whole genome shotgun (WGS) entry which is preliminary data.</text>
</comment>
<dbReference type="InterPro" id="IPR048819">
    <property type="entry name" value="PepQ_N"/>
</dbReference>
<dbReference type="Pfam" id="PF21216">
    <property type="entry name" value="PepQ_N"/>
    <property type="match status" value="1"/>
</dbReference>
<keyword evidence="6 7" id="KW-0464">Manganese</keyword>
<evidence type="ECO:0000313" key="11">
    <source>
        <dbReference type="Proteomes" id="UP000190867"/>
    </source>
</evidence>
<dbReference type="GO" id="GO:0004177">
    <property type="term" value="F:aminopeptidase activity"/>
    <property type="evidence" value="ECO:0007669"/>
    <property type="project" value="TreeGrafter"/>
</dbReference>
<feature type="binding site" evidence="7">
    <location>
        <position position="378"/>
    </location>
    <ligand>
        <name>Mn(2+)</name>
        <dbReference type="ChEBI" id="CHEBI:29035"/>
        <label>1</label>
    </ligand>
</feature>
<dbReference type="GO" id="GO:0046872">
    <property type="term" value="F:metal ion binding"/>
    <property type="evidence" value="ECO:0007669"/>
    <property type="project" value="UniProtKB-KW"/>
</dbReference>
<evidence type="ECO:0000259" key="9">
    <source>
        <dbReference type="Pfam" id="PF21216"/>
    </source>
</evidence>
<feature type="binding site" evidence="7">
    <location>
        <position position="417"/>
    </location>
    <ligand>
        <name>Mn(2+)</name>
        <dbReference type="ChEBI" id="CHEBI:29035"/>
        <label>2</label>
    </ligand>
</feature>
<dbReference type="PANTHER" id="PTHR43226:SF8">
    <property type="entry name" value="XAA-PRO DIPEPTIDASE"/>
    <property type="match status" value="1"/>
</dbReference>
<dbReference type="HAMAP" id="MF_01279">
    <property type="entry name" value="X_Pro_dipeptid"/>
    <property type="match status" value="1"/>
</dbReference>
<feature type="domain" description="Peptidase M24" evidence="8">
    <location>
        <begin position="166"/>
        <end position="424"/>
    </location>
</feature>
<dbReference type="Proteomes" id="UP000190867">
    <property type="component" value="Unassembled WGS sequence"/>
</dbReference>
<feature type="binding site" evidence="7">
    <location>
        <position position="252"/>
    </location>
    <ligand>
        <name>Mn(2+)</name>
        <dbReference type="ChEBI" id="CHEBI:29035"/>
        <label>1</label>
    </ligand>
</feature>
<dbReference type="InterPro" id="IPR052433">
    <property type="entry name" value="X-Pro_dipept-like"/>
</dbReference>
<dbReference type="NCBIfam" id="NF010133">
    <property type="entry name" value="PRK13607.1"/>
    <property type="match status" value="1"/>
</dbReference>
<protein>
    <recommendedName>
        <fullName evidence="7">Xaa-Pro dipeptidase</fullName>
        <shortName evidence="7">X-Pro dipeptidase</shortName>
        <ecNumber evidence="7">3.4.13.9</ecNumber>
    </recommendedName>
    <alternativeName>
        <fullName evidence="7">Imidodipeptidase</fullName>
    </alternativeName>
    <alternativeName>
        <fullName evidence="7">Proline dipeptidase</fullName>
        <shortName evidence="7">Prolidase</shortName>
    </alternativeName>
</protein>
<reference evidence="10 11" key="1">
    <citation type="submission" date="2017-02" db="EMBL/GenBank/DDBJ databases">
        <title>Draft genome sequence of Haemophilus paracuniculus CCUG 43573 type strain.</title>
        <authorList>
            <person name="Engstrom-Jakobsson H."/>
            <person name="Salva-Serra F."/>
            <person name="Thorell K."/>
            <person name="Gonzales-Siles L."/>
            <person name="Karlsson R."/>
            <person name="Boulund F."/>
            <person name="Engstrand L."/>
            <person name="Kristiansson E."/>
            <person name="Moore E."/>
        </authorList>
    </citation>
    <scope>NUCLEOTIDE SEQUENCE [LARGE SCALE GENOMIC DNA]</scope>
    <source>
        <strain evidence="10 11">CCUG 43573</strain>
    </source>
</reference>
<dbReference type="InterPro" id="IPR001131">
    <property type="entry name" value="Peptidase_M24B_aminopep-P_CS"/>
</dbReference>
<feature type="binding site" evidence="7">
    <location>
        <position position="252"/>
    </location>
    <ligand>
        <name>Mn(2+)</name>
        <dbReference type="ChEBI" id="CHEBI:29035"/>
        <label>2</label>
    </ligand>
</feature>
<dbReference type="InterPro" id="IPR029149">
    <property type="entry name" value="Creatin/AminoP/Spt16_N"/>
</dbReference>
<keyword evidence="1 7" id="KW-0645">Protease</keyword>
<name>A0A1T0AVD9_9PAST</name>